<name>A0A1Q9R6V6_PSEPU</name>
<dbReference type="EMBL" id="MKZO01000015">
    <property type="protein sequence ID" value="OLS63012.1"/>
    <property type="molecule type" value="Genomic_DNA"/>
</dbReference>
<proteinExistence type="predicted"/>
<comment type="caution">
    <text evidence="1">The sequence shown here is derived from an EMBL/GenBank/DDBJ whole genome shotgun (WGS) entry which is preliminary data.</text>
</comment>
<organism evidence="1 2">
    <name type="scientific">Pseudomonas putida</name>
    <name type="common">Arthrobacter siderocapsulatus</name>
    <dbReference type="NCBI Taxonomy" id="303"/>
    <lineage>
        <taxon>Bacteria</taxon>
        <taxon>Pseudomonadati</taxon>
        <taxon>Pseudomonadota</taxon>
        <taxon>Gammaproteobacteria</taxon>
        <taxon>Pseudomonadales</taxon>
        <taxon>Pseudomonadaceae</taxon>
        <taxon>Pseudomonas</taxon>
    </lineage>
</organism>
<dbReference type="RefSeq" id="WP_075803100.1">
    <property type="nucleotide sequence ID" value="NZ_MKZO01000015.1"/>
</dbReference>
<evidence type="ECO:0000313" key="1">
    <source>
        <dbReference type="EMBL" id="OLS63012.1"/>
    </source>
</evidence>
<accession>A0A1Q9R6V6</accession>
<dbReference type="AlphaFoldDB" id="A0A1Q9R6V6"/>
<dbReference type="Proteomes" id="UP000186736">
    <property type="component" value="Unassembled WGS sequence"/>
</dbReference>
<gene>
    <name evidence="1" type="ORF">PSEMO_21610</name>
</gene>
<dbReference type="OrthoDB" id="7596247at2"/>
<protein>
    <submittedName>
        <fullName evidence="1">Uncharacterized protein</fullName>
    </submittedName>
</protein>
<reference evidence="1 2" key="1">
    <citation type="submission" date="2016-10" db="EMBL/GenBank/DDBJ databases">
        <title>Genome Sequence of Pseudomonas putida GM4FR.</title>
        <authorList>
            <person name="Poehlein A."/>
            <person name="Wemheuer F."/>
            <person name="Hollensteiner J."/>
            <person name="Wemheuer B."/>
        </authorList>
    </citation>
    <scope>NUCLEOTIDE SEQUENCE [LARGE SCALE GENOMIC DNA]</scope>
    <source>
        <strain evidence="1 2">GM4FR</strain>
    </source>
</reference>
<evidence type="ECO:0000313" key="2">
    <source>
        <dbReference type="Proteomes" id="UP000186736"/>
    </source>
</evidence>
<sequence length="241" mass="28033">MDIRFFFEQRLAFIKQLYLNGSAPFDERKRKIENEEDPFIPPYSEDGEPPFISEWLEADASIQVLGSSCLSMLSAALHLYLTEWHRLLGTPPGPSLKSTFKNKGWPNGYRAFYEAHGSYSFSTGPFNFDLIVELVLARNSIQHPDSLIFDTYRYTDEDLAKMPSPFFISDREKELSEELGEQGRNWLMRPHIHIDTEKFLHALAQLSAFVEWLENQGETIMHKRYLARKQQHETEHGADEI</sequence>